<gene>
    <name evidence="1" type="ordered locus">Ftrac_1751</name>
</gene>
<dbReference type="EMBL" id="CP002349">
    <property type="protein sequence ID" value="ADR21739.1"/>
    <property type="molecule type" value="Genomic_DNA"/>
</dbReference>
<dbReference type="HOGENOM" id="CLU_2898972_0_0_10"/>
<proteinExistence type="predicted"/>
<accession>E4TRL8</accession>
<protein>
    <submittedName>
        <fullName evidence="1">Uncharacterized protein</fullName>
    </submittedName>
</protein>
<dbReference type="AlphaFoldDB" id="E4TRL8"/>
<evidence type="ECO:0000313" key="1">
    <source>
        <dbReference type="EMBL" id="ADR21739.1"/>
    </source>
</evidence>
<reference evidence="1 2" key="1">
    <citation type="journal article" date="2011" name="Stand. Genomic Sci.">
        <title>Complete genome sequence of Marivirga tractuosa type strain (H-43).</title>
        <authorList>
            <person name="Pagani I."/>
            <person name="Chertkov O."/>
            <person name="Lapidus A."/>
            <person name="Lucas S."/>
            <person name="Del Rio T.G."/>
            <person name="Tice H."/>
            <person name="Copeland A."/>
            <person name="Cheng J.F."/>
            <person name="Nolan M."/>
            <person name="Saunders E."/>
            <person name="Pitluck S."/>
            <person name="Held B."/>
            <person name="Goodwin L."/>
            <person name="Liolios K."/>
            <person name="Ovchinikova G."/>
            <person name="Ivanova N."/>
            <person name="Mavromatis K."/>
            <person name="Pati A."/>
            <person name="Chen A."/>
            <person name="Palaniappan K."/>
            <person name="Land M."/>
            <person name="Hauser L."/>
            <person name="Jeffries C.D."/>
            <person name="Detter J.C."/>
            <person name="Han C."/>
            <person name="Tapia R."/>
            <person name="Ngatchou-Djao O.D."/>
            <person name="Rohde M."/>
            <person name="Goker M."/>
            <person name="Spring S."/>
            <person name="Sikorski J."/>
            <person name="Woyke T."/>
            <person name="Bristow J."/>
            <person name="Eisen J.A."/>
            <person name="Markowitz V."/>
            <person name="Hugenholtz P."/>
            <person name="Klenk H.P."/>
            <person name="Kyrpides N.C."/>
        </authorList>
    </citation>
    <scope>NUCLEOTIDE SEQUENCE [LARGE SCALE GENOMIC DNA]</scope>
    <source>
        <strain evidence="2">ATCC 23168 / DSM 4126 / NBRC 15989 / NCIMB 1408 / VKM B-1430 / H-43</strain>
    </source>
</reference>
<name>E4TRL8_MARTH</name>
<sequence length="62" mass="7005">MRRKTAKSVGNNSNSFSLISLITKVKNPPIKIKGNTNFQNKVNVVDSLIIFMQRHCIKFVAD</sequence>
<dbReference type="Proteomes" id="UP000008720">
    <property type="component" value="Chromosome"/>
</dbReference>
<dbReference type="KEGG" id="mtt:Ftrac_1751"/>
<keyword evidence="2" id="KW-1185">Reference proteome</keyword>
<evidence type="ECO:0000313" key="2">
    <source>
        <dbReference type="Proteomes" id="UP000008720"/>
    </source>
</evidence>
<organism evidence="1 2">
    <name type="scientific">Marivirga tractuosa (strain ATCC 23168 / DSM 4126 / NBRC 15989 / NCIMB 1408 / VKM B-1430 / H-43)</name>
    <name type="common">Microscilla tractuosa</name>
    <name type="synonym">Flexibacter tractuosus</name>
    <dbReference type="NCBI Taxonomy" id="643867"/>
    <lineage>
        <taxon>Bacteria</taxon>
        <taxon>Pseudomonadati</taxon>
        <taxon>Bacteroidota</taxon>
        <taxon>Cytophagia</taxon>
        <taxon>Cytophagales</taxon>
        <taxon>Marivirgaceae</taxon>
        <taxon>Marivirga</taxon>
    </lineage>
</organism>